<dbReference type="SUPFAM" id="SSF81340">
    <property type="entry name" value="Clc chloride channel"/>
    <property type="match status" value="1"/>
</dbReference>
<comment type="subcellular location">
    <subcellularLocation>
        <location evidence="1">Membrane</location>
        <topology evidence="1">Multi-pass membrane protein</topology>
    </subcellularLocation>
</comment>
<keyword evidence="4 6" id="KW-1133">Transmembrane helix</keyword>
<comment type="caution">
    <text evidence="7">The sequence shown here is derived from an EMBL/GenBank/DDBJ whole genome shotgun (WGS) entry which is preliminary data.</text>
</comment>
<gene>
    <name evidence="7" type="ORF">WR25_19517</name>
</gene>
<keyword evidence="5 6" id="KW-0472">Membrane</keyword>
<feature type="transmembrane region" description="Helical" evidence="6">
    <location>
        <begin position="329"/>
        <end position="349"/>
    </location>
</feature>
<evidence type="ECO:0000256" key="1">
    <source>
        <dbReference type="ARBA" id="ARBA00004141"/>
    </source>
</evidence>
<dbReference type="Gene3D" id="1.10.3080.10">
    <property type="entry name" value="Clc chloride channel"/>
    <property type="match status" value="1"/>
</dbReference>
<dbReference type="PANTHER" id="PTHR45720:SF5">
    <property type="entry name" value="CHLORIDE CHANNEL PROTEIN"/>
    <property type="match status" value="1"/>
</dbReference>
<dbReference type="EMBL" id="LIAE01007649">
    <property type="protein sequence ID" value="PAV77867.1"/>
    <property type="molecule type" value="Genomic_DNA"/>
</dbReference>
<evidence type="ECO:0000256" key="2">
    <source>
        <dbReference type="ARBA" id="ARBA00022692"/>
    </source>
</evidence>
<feature type="transmembrane region" description="Helical" evidence="6">
    <location>
        <begin position="135"/>
        <end position="159"/>
    </location>
</feature>
<keyword evidence="8" id="KW-1185">Reference proteome</keyword>
<dbReference type="InterPro" id="IPR050970">
    <property type="entry name" value="Cl_channel_volt-gated"/>
</dbReference>
<dbReference type="InterPro" id="IPR001807">
    <property type="entry name" value="ClC"/>
</dbReference>
<dbReference type="InterPro" id="IPR014743">
    <property type="entry name" value="Cl-channel_core"/>
</dbReference>
<reference evidence="7 8" key="1">
    <citation type="journal article" date="2017" name="Curr. Biol.">
        <title>Genome architecture and evolution of a unichromosomal asexual nematode.</title>
        <authorList>
            <person name="Fradin H."/>
            <person name="Zegar C."/>
            <person name="Gutwein M."/>
            <person name="Lucas J."/>
            <person name="Kovtun M."/>
            <person name="Corcoran D."/>
            <person name="Baugh L.R."/>
            <person name="Kiontke K."/>
            <person name="Gunsalus K."/>
            <person name="Fitch D.H."/>
            <person name="Piano F."/>
        </authorList>
    </citation>
    <scope>NUCLEOTIDE SEQUENCE [LARGE SCALE GENOMIC DNA]</scope>
    <source>
        <strain evidence="7">PF1309</strain>
    </source>
</reference>
<dbReference type="Proteomes" id="UP000218231">
    <property type="component" value="Unassembled WGS sequence"/>
</dbReference>
<dbReference type="OrthoDB" id="4564at2759"/>
<keyword evidence="2 6" id="KW-0812">Transmembrane</keyword>
<evidence type="ECO:0000313" key="8">
    <source>
        <dbReference type="Proteomes" id="UP000218231"/>
    </source>
</evidence>
<evidence type="ECO:0000313" key="7">
    <source>
        <dbReference type="EMBL" id="PAV77867.1"/>
    </source>
</evidence>
<feature type="transmembrane region" description="Helical" evidence="6">
    <location>
        <begin position="180"/>
        <end position="204"/>
    </location>
</feature>
<accession>A0A2A2KVH8</accession>
<dbReference type="GO" id="GO:0005886">
    <property type="term" value="C:plasma membrane"/>
    <property type="evidence" value="ECO:0007669"/>
    <property type="project" value="TreeGrafter"/>
</dbReference>
<evidence type="ECO:0000256" key="6">
    <source>
        <dbReference type="SAM" id="Phobius"/>
    </source>
</evidence>
<dbReference type="GO" id="GO:0005247">
    <property type="term" value="F:voltage-gated chloride channel activity"/>
    <property type="evidence" value="ECO:0007669"/>
    <property type="project" value="TreeGrafter"/>
</dbReference>
<proteinExistence type="predicted"/>
<keyword evidence="3" id="KW-0677">Repeat</keyword>
<evidence type="ECO:0000256" key="3">
    <source>
        <dbReference type="ARBA" id="ARBA00022737"/>
    </source>
</evidence>
<evidence type="ECO:0008006" key="9">
    <source>
        <dbReference type="Google" id="ProtNLM"/>
    </source>
</evidence>
<dbReference type="PRINTS" id="PR00762">
    <property type="entry name" value="CLCHANNEL"/>
</dbReference>
<evidence type="ECO:0000256" key="5">
    <source>
        <dbReference type="ARBA" id="ARBA00023136"/>
    </source>
</evidence>
<dbReference type="AlphaFoldDB" id="A0A2A2KVH8"/>
<dbReference type="Pfam" id="PF00654">
    <property type="entry name" value="Voltage_CLC"/>
    <property type="match status" value="1"/>
</dbReference>
<dbReference type="PANTHER" id="PTHR45720">
    <property type="entry name" value="CHLORIDE CHANNEL PROTEIN 2"/>
    <property type="match status" value="1"/>
</dbReference>
<feature type="transmembrane region" description="Helical" evidence="6">
    <location>
        <begin position="94"/>
        <end position="115"/>
    </location>
</feature>
<organism evidence="7 8">
    <name type="scientific">Diploscapter pachys</name>
    <dbReference type="NCBI Taxonomy" id="2018661"/>
    <lineage>
        <taxon>Eukaryota</taxon>
        <taxon>Metazoa</taxon>
        <taxon>Ecdysozoa</taxon>
        <taxon>Nematoda</taxon>
        <taxon>Chromadorea</taxon>
        <taxon>Rhabditida</taxon>
        <taxon>Rhabditina</taxon>
        <taxon>Rhabditomorpha</taxon>
        <taxon>Rhabditoidea</taxon>
        <taxon>Rhabditidae</taxon>
        <taxon>Diploscapter</taxon>
    </lineage>
</organism>
<protein>
    <recommendedName>
        <fullName evidence="9">Chloride channel protein</fullName>
    </recommendedName>
</protein>
<name>A0A2A2KVH8_9BILA</name>
<dbReference type="STRING" id="2018661.A0A2A2KVH8"/>
<feature type="transmembrane region" description="Helical" evidence="6">
    <location>
        <begin position="245"/>
        <end position="269"/>
    </location>
</feature>
<sequence length="370" mass="41103">MWLFLPDRRPSASSDARRNVDFASTANVNGSATLVDFGDANEQADRAEDGDDSEETTSFLMDEVPAGRPIRKESKAQFAQRHARNLLHFFVEDWFLSAMLGILTAIFSICIDVMIEYLNHYRMALYEYAKQHTDYMAFGTWLGYVTILTGLASFICFAFGRQAVGSGIPEVKVIIHGFTLHNYLTLRTLIVKMITVTMAIGAGIPVGKEGPFVHIGAIVANVLSKATATCRFNAFFSNEGRSMEMLSIGCAVGIACTFSAPAGAVLYGIESTSKYFAVKNYWRSFFATTCSAMIFRFAMNAIVPQQIAGTITAYYQTNFPKEVFVVEEIPIFMAMGVIFGLLAAVFIWFHRQVSLFKKKNKAYVAIFGKR</sequence>
<evidence type="ECO:0000256" key="4">
    <source>
        <dbReference type="ARBA" id="ARBA00022989"/>
    </source>
</evidence>